<reference evidence="2" key="1">
    <citation type="submission" date="2017-02" db="UniProtKB">
        <authorList>
            <consortium name="WormBaseParasite"/>
        </authorList>
    </citation>
    <scope>IDENTIFICATION</scope>
</reference>
<protein>
    <submittedName>
        <fullName evidence="2">Ketoacyl_synth_N domain-containing protein</fullName>
    </submittedName>
</protein>
<evidence type="ECO:0000313" key="1">
    <source>
        <dbReference type="Proteomes" id="UP000036681"/>
    </source>
</evidence>
<dbReference type="AlphaFoldDB" id="A0A0M3IDT8"/>
<organism evidence="1 2">
    <name type="scientific">Ascaris lumbricoides</name>
    <name type="common">Giant roundworm</name>
    <dbReference type="NCBI Taxonomy" id="6252"/>
    <lineage>
        <taxon>Eukaryota</taxon>
        <taxon>Metazoa</taxon>
        <taxon>Ecdysozoa</taxon>
        <taxon>Nematoda</taxon>
        <taxon>Chromadorea</taxon>
        <taxon>Rhabditida</taxon>
        <taxon>Spirurina</taxon>
        <taxon>Ascaridomorpha</taxon>
        <taxon>Ascaridoidea</taxon>
        <taxon>Ascarididae</taxon>
        <taxon>Ascaris</taxon>
    </lineage>
</organism>
<proteinExistence type="predicted"/>
<name>A0A0M3IDT8_ASCLU</name>
<keyword evidence="1" id="KW-1185">Reference proteome</keyword>
<dbReference type="Proteomes" id="UP000036681">
    <property type="component" value="Unplaced"/>
</dbReference>
<dbReference type="WBParaSite" id="ALUE_0001621501-mRNA-1">
    <property type="protein sequence ID" value="ALUE_0001621501-mRNA-1"/>
    <property type="gene ID" value="ALUE_0001621501"/>
</dbReference>
<sequence length="126" mass="13824">MEKQLVVEICGISARLNESAAHKVVGASYIPEILVETGFLPKIVFEEEEHVDDSTGMPEGRLDGSGGDIYYGVVRFAKRHCMMQMQNPKNICILSGSKMMHEGACGDSARNNGEKKELAFISLCKT</sequence>
<accession>A0A0M3IDT8</accession>
<evidence type="ECO:0000313" key="2">
    <source>
        <dbReference type="WBParaSite" id="ALUE_0001621501-mRNA-1"/>
    </source>
</evidence>